<dbReference type="Gene3D" id="3.40.50.11720">
    <property type="entry name" value="3-Deoxy-D-manno-octulosonic-acid transferase, N-terminal domain"/>
    <property type="match status" value="1"/>
</dbReference>
<dbReference type="UniPathway" id="UPA00958"/>
<evidence type="ECO:0000256" key="9">
    <source>
        <dbReference type="ARBA" id="ARBA00022741"/>
    </source>
</evidence>
<proteinExistence type="inferred from homology"/>
<keyword evidence="7 18" id="KW-0997">Cell inner membrane</keyword>
<keyword evidence="14 18" id="KW-0472">Membrane</keyword>
<sequence>MTALYRGIMTLAVPLARGYFWWRGRKASAYRERWSERVGRGDYPPQSRDGILIHCVSVGETVAARALIEQVIATYPSLPITLTSMTPTADNLARKMFGDKVMYRYLPVDQNHAVKRFIDALQPRAILILETELWPNLLAYAQHRDIPVILLNARLSERSARGYQRWGKLIGPVWQRLSFVATQDQATLERMQALGLAKNAGAVLGNLKLDAQVPDLIQQQGLNLRQQQNRFIWVAASTHAGEDELILAAHKQLLQQRPGSLLIIVPRHPERFEAVYELAQATQLRVQRRSQHEQLDTDTDILVGDTMGELLLWYAAADVAFIGGSLIERGGHNPLEAIAANTAVLSGPHVFNFETLYQRLDAVQSVSWVTDADTLSQALGRFEPTQAQQSVQRAREEFAQDYGATQRMFELVQNYLPVPKNEPHNVPLRTMKMIKTTELSTSHQIWFDSDFFSELSAEQFKPEYWQQHDAVVGAATGRAKAFFIQHGPHQILLRHYYRGGLVGKFNTDRFKREPIVHSRAMAEFALLLKLRELELPVPRPVAAHFEAAPVWGYRADIMVEVIPGAVDIFKRLSEAKIEAPEWQKLGIAIAELHKAGVYHSDLNCHNLMLDQAGKAWIVDFDKCGFKAEGDWREKNLERLLRSFRKENEKASAKALTFAWDEECDWPLLVEAYRSHIKAG</sequence>
<feature type="site" description="Transition state stabilizer" evidence="20">
    <location>
        <position position="130"/>
    </location>
</feature>
<dbReference type="Pfam" id="PF04413">
    <property type="entry name" value="Glycos_transf_N"/>
    <property type="match status" value="1"/>
</dbReference>
<dbReference type="InterPro" id="IPR011009">
    <property type="entry name" value="Kinase-like_dom_sf"/>
</dbReference>
<keyword evidence="11 18" id="KW-0067">ATP-binding</keyword>
<evidence type="ECO:0000256" key="14">
    <source>
        <dbReference type="ARBA" id="ARBA00023136"/>
    </source>
</evidence>
<dbReference type="InterPro" id="IPR038107">
    <property type="entry name" value="Glycos_transf_N_sf"/>
</dbReference>
<reference evidence="22 23" key="1">
    <citation type="journal article" date="2011" name="Front. Microbiol.">
        <title>Genomic signatures of strain selection and enhancement in Bacillus atrophaeus var. globigii, a historical biowarfare simulant.</title>
        <authorList>
            <person name="Gibbons H.S."/>
            <person name="Broomall S.M."/>
            <person name="McNew L.A."/>
            <person name="Daligault H."/>
            <person name="Chapman C."/>
            <person name="Bruce D."/>
            <person name="Karavis M."/>
            <person name="Krepps M."/>
            <person name="McGregor P.A."/>
            <person name="Hong C."/>
            <person name="Park K.H."/>
            <person name="Akmal A."/>
            <person name="Feldman A."/>
            <person name="Lin J.S."/>
            <person name="Chang W.E."/>
            <person name="Higgs B.W."/>
            <person name="Demirev P."/>
            <person name="Lindquist J."/>
            <person name="Liem A."/>
            <person name="Fochler E."/>
            <person name="Read T.D."/>
            <person name="Tapia R."/>
            <person name="Johnson S."/>
            <person name="Bishop-Lilly K.A."/>
            <person name="Detter C."/>
            <person name="Han C."/>
            <person name="Sozhamannan S."/>
            <person name="Rosenzweig C.N."/>
            <person name="Skowronski E.W."/>
        </authorList>
    </citation>
    <scope>NUCLEOTIDE SEQUENCE [LARGE SCALE GENOMIC DNA]</scope>
    <source>
        <strain evidence="22 23">PIT1</strain>
    </source>
</reference>
<dbReference type="GO" id="GO:0016301">
    <property type="term" value="F:kinase activity"/>
    <property type="evidence" value="ECO:0007669"/>
    <property type="project" value="UniProtKB-KW"/>
</dbReference>
<dbReference type="FunFam" id="3.40.50.11720:FF:000001">
    <property type="entry name" value="3-deoxy-D-manno-octulosonic acid transferase"/>
    <property type="match status" value="1"/>
</dbReference>
<evidence type="ECO:0000256" key="10">
    <source>
        <dbReference type="ARBA" id="ARBA00022777"/>
    </source>
</evidence>
<keyword evidence="12" id="KW-0812">Transmembrane</keyword>
<evidence type="ECO:0000256" key="4">
    <source>
        <dbReference type="ARBA" id="ARBA00006380"/>
    </source>
</evidence>
<organism evidence="22 23">
    <name type="scientific">Pseudidiomarina taiwanensis</name>
    <dbReference type="NCBI Taxonomy" id="337250"/>
    <lineage>
        <taxon>Bacteria</taxon>
        <taxon>Pseudomonadati</taxon>
        <taxon>Pseudomonadota</taxon>
        <taxon>Gammaproteobacteria</taxon>
        <taxon>Alteromonadales</taxon>
        <taxon>Idiomarinaceae</taxon>
        <taxon>Pseudidiomarina</taxon>
    </lineage>
</organism>
<evidence type="ECO:0000256" key="7">
    <source>
        <dbReference type="ARBA" id="ARBA00022519"/>
    </source>
</evidence>
<dbReference type="GO" id="GO:0009244">
    <property type="term" value="P:lipopolysaccharide core region biosynthetic process"/>
    <property type="evidence" value="ECO:0007669"/>
    <property type="project" value="UniProtKB-UniRule"/>
</dbReference>
<evidence type="ECO:0000256" key="5">
    <source>
        <dbReference type="ARBA" id="ARBA00010327"/>
    </source>
</evidence>
<dbReference type="InterPro" id="IPR039901">
    <property type="entry name" value="Kdotransferase"/>
</dbReference>
<dbReference type="GO" id="GO:0005524">
    <property type="term" value="F:ATP binding"/>
    <property type="evidence" value="ECO:0007669"/>
    <property type="project" value="UniProtKB-UniRule"/>
</dbReference>
<dbReference type="InterPro" id="IPR007507">
    <property type="entry name" value="Glycos_transf_N"/>
</dbReference>
<keyword evidence="12" id="KW-0735">Signal-anchor</keyword>
<evidence type="ECO:0000256" key="8">
    <source>
        <dbReference type="ARBA" id="ARBA00022679"/>
    </source>
</evidence>
<evidence type="ECO:0000256" key="11">
    <source>
        <dbReference type="ARBA" id="ARBA00022840"/>
    </source>
</evidence>
<dbReference type="GO" id="GO:0016773">
    <property type="term" value="F:phosphotransferase activity, alcohol group as acceptor"/>
    <property type="evidence" value="ECO:0007669"/>
    <property type="project" value="UniProtKB-UniRule"/>
</dbReference>
<evidence type="ECO:0000313" key="23">
    <source>
        <dbReference type="Proteomes" id="UP000288279"/>
    </source>
</evidence>
<evidence type="ECO:0000256" key="6">
    <source>
        <dbReference type="ARBA" id="ARBA00022475"/>
    </source>
</evidence>
<keyword evidence="8 18" id="KW-0808">Transferase</keyword>
<dbReference type="SUPFAM" id="SSF56112">
    <property type="entry name" value="Protein kinase-like (PK-like)"/>
    <property type="match status" value="1"/>
</dbReference>
<dbReference type="OrthoDB" id="9789797at2"/>
<feature type="domain" description="3-deoxy-D-manno-octulosonic-acid transferase N-terminal" evidence="21">
    <location>
        <begin position="32"/>
        <end position="210"/>
    </location>
</feature>
<evidence type="ECO:0000256" key="2">
    <source>
        <dbReference type="ARBA" id="ARBA00004515"/>
    </source>
</evidence>
<feature type="site" description="Transition state stabilizer" evidence="20">
    <location>
        <position position="208"/>
    </location>
</feature>
<keyword evidence="13 18" id="KW-0448">Lipopolysaccharide biosynthesis</keyword>
<dbReference type="PANTHER" id="PTHR42755:SF1">
    <property type="entry name" value="3-DEOXY-D-MANNO-OCTULOSONIC ACID TRANSFERASE, MITOCHONDRIAL-RELATED"/>
    <property type="match status" value="1"/>
</dbReference>
<evidence type="ECO:0000256" key="12">
    <source>
        <dbReference type="ARBA" id="ARBA00022968"/>
    </source>
</evidence>
<dbReference type="Gene3D" id="1.10.510.10">
    <property type="entry name" value="Transferase(Phosphotransferase) domain 1"/>
    <property type="match status" value="1"/>
</dbReference>
<keyword evidence="10 18" id="KW-0418">Kinase</keyword>
<dbReference type="CDD" id="cd01635">
    <property type="entry name" value="Glycosyltransferase_GTB-type"/>
    <property type="match status" value="1"/>
</dbReference>
<name>A0A432ZM54_9GAMM</name>
<keyword evidence="9 18" id="KW-0547">Nucleotide-binding</keyword>
<feature type="active site" description="Proton acceptor" evidence="19">
    <location>
        <position position="60"/>
    </location>
</feature>
<dbReference type="InterPro" id="IPR022826">
    <property type="entry name" value="KDO_kinase"/>
</dbReference>
<evidence type="ECO:0000256" key="17">
    <source>
        <dbReference type="ARBA" id="ARBA00049183"/>
    </source>
</evidence>
<comment type="pathway">
    <text evidence="3 18">Bacterial outer membrane biogenesis; LPS core biosynthesis.</text>
</comment>
<comment type="function">
    <text evidence="18">Catalyzes the ATP-dependent phosphorylation of the 3-deoxy-D-manno-octulosonic acid (Kdo) residue in Kdo-lipid IV(A) at the 4-OH position.</text>
</comment>
<evidence type="ECO:0000256" key="1">
    <source>
        <dbReference type="ARBA" id="ARBA00004388"/>
    </source>
</evidence>
<comment type="catalytic activity">
    <reaction evidence="17">
        <text>lipid IVA (E. coli) + CMP-3-deoxy-beta-D-manno-octulosonate = alpha-Kdo-(2-&gt;6)-lipid IVA (E. coli) + CMP + H(+)</text>
        <dbReference type="Rhea" id="RHEA:28066"/>
        <dbReference type="ChEBI" id="CHEBI:15378"/>
        <dbReference type="ChEBI" id="CHEBI:58603"/>
        <dbReference type="ChEBI" id="CHEBI:60364"/>
        <dbReference type="ChEBI" id="CHEBI:60377"/>
        <dbReference type="ChEBI" id="CHEBI:85987"/>
        <dbReference type="EC" id="2.4.99.12"/>
    </reaction>
</comment>
<keyword evidence="23" id="KW-1185">Reference proteome</keyword>
<gene>
    <name evidence="18" type="primary">kdkA</name>
    <name evidence="22" type="ORF">CWI83_00070</name>
</gene>
<evidence type="ECO:0000256" key="15">
    <source>
        <dbReference type="ARBA" id="ARBA00029511"/>
    </source>
</evidence>
<feature type="active site" evidence="18">
    <location>
        <position position="601"/>
    </location>
</feature>
<evidence type="ECO:0000256" key="18">
    <source>
        <dbReference type="HAMAP-Rule" id="MF_00521"/>
    </source>
</evidence>
<dbReference type="EMBL" id="PIQG01000001">
    <property type="protein sequence ID" value="RUO78961.1"/>
    <property type="molecule type" value="Genomic_DNA"/>
</dbReference>
<dbReference type="RefSeq" id="WP_126824050.1">
    <property type="nucleotide sequence ID" value="NZ_PIQG01000001.1"/>
</dbReference>
<comment type="subcellular location">
    <subcellularLocation>
        <location evidence="2 18">Cell inner membrane</location>
        <topology evidence="2 18">Peripheral membrane protein</topology>
        <orientation evidence="2 18">Cytoplasmic side</orientation>
    </subcellularLocation>
    <subcellularLocation>
        <location evidence="1">Cell inner membrane</location>
        <topology evidence="1">Single-pass membrane protein</topology>
        <orientation evidence="1">Cytoplasmic side</orientation>
    </subcellularLocation>
</comment>
<dbReference type="NCBIfam" id="NF004388">
    <property type="entry name" value="PRK05749.1-4"/>
    <property type="match status" value="1"/>
</dbReference>
<dbReference type="EC" id="2.7.1.166" evidence="18"/>
<evidence type="ECO:0000256" key="20">
    <source>
        <dbReference type="PIRSR" id="PIRSR639901-2"/>
    </source>
</evidence>
<accession>A0A432ZM54</accession>
<dbReference type="SUPFAM" id="SSF53756">
    <property type="entry name" value="UDP-Glycosyltransferase/glycogen phosphorylase"/>
    <property type="match status" value="1"/>
</dbReference>
<dbReference type="PANTHER" id="PTHR42755">
    <property type="entry name" value="3-DEOXY-MANNO-OCTULOSONATE CYTIDYLYLTRANSFERASE"/>
    <property type="match status" value="1"/>
</dbReference>
<dbReference type="GO" id="GO:0009245">
    <property type="term" value="P:lipid A biosynthetic process"/>
    <property type="evidence" value="ECO:0007669"/>
    <property type="project" value="TreeGrafter"/>
</dbReference>
<dbReference type="NCBIfam" id="NF002475">
    <property type="entry name" value="PRK01723.1"/>
    <property type="match status" value="1"/>
</dbReference>
<dbReference type="AlphaFoldDB" id="A0A432ZM54"/>
<keyword evidence="6 18" id="KW-1003">Cell membrane</keyword>
<dbReference type="Gene3D" id="3.40.50.2000">
    <property type="entry name" value="Glycogen Phosphorylase B"/>
    <property type="match status" value="1"/>
</dbReference>
<evidence type="ECO:0000256" key="16">
    <source>
        <dbReference type="ARBA" id="ARBA00034417"/>
    </source>
</evidence>
<dbReference type="GO" id="GO:0043842">
    <property type="term" value="F:Kdo transferase activity"/>
    <property type="evidence" value="ECO:0007669"/>
    <property type="project" value="UniProtKB-EC"/>
</dbReference>
<evidence type="ECO:0000259" key="21">
    <source>
        <dbReference type="Pfam" id="PF04413"/>
    </source>
</evidence>
<evidence type="ECO:0000256" key="19">
    <source>
        <dbReference type="PIRSR" id="PIRSR639901-1"/>
    </source>
</evidence>
<comment type="catalytic activity">
    <reaction evidence="16 18">
        <text>an alpha-Kdo-(2-&gt;6)-lipid IVA + ATP = a 4-O-phospho-alpha-Kdo-(2-&gt;6)-lipid IVA + ADP + H(+)</text>
        <dbReference type="Rhea" id="RHEA:74271"/>
        <dbReference type="ChEBI" id="CHEBI:15378"/>
        <dbReference type="ChEBI" id="CHEBI:30616"/>
        <dbReference type="ChEBI" id="CHEBI:176428"/>
        <dbReference type="ChEBI" id="CHEBI:193140"/>
        <dbReference type="ChEBI" id="CHEBI:456216"/>
        <dbReference type="EC" id="2.7.1.166"/>
    </reaction>
</comment>
<dbReference type="GO" id="GO:0005886">
    <property type="term" value="C:plasma membrane"/>
    <property type="evidence" value="ECO:0007669"/>
    <property type="project" value="UniProtKB-SubCell"/>
</dbReference>
<evidence type="ECO:0000313" key="22">
    <source>
        <dbReference type="EMBL" id="RUO78961.1"/>
    </source>
</evidence>
<protein>
    <recommendedName>
        <fullName evidence="15 18">3-deoxy-D-manno-octulosonic acid kinase</fullName>
        <shortName evidence="18">Kdo kinase</shortName>
        <ecNumber evidence="18">2.7.1.166</ecNumber>
    </recommendedName>
</protein>
<comment type="similarity">
    <text evidence="4">Belongs to the glycosyltransferase group 1 family. Glycosyltransferase 30 subfamily.</text>
</comment>
<comment type="similarity">
    <text evidence="5 18">Belongs to the protein kinase superfamily. KdkA/RfaP family.</text>
</comment>
<dbReference type="Proteomes" id="UP000288279">
    <property type="component" value="Unassembled WGS sequence"/>
</dbReference>
<dbReference type="Pfam" id="PF06293">
    <property type="entry name" value="Kdo"/>
    <property type="match status" value="1"/>
</dbReference>
<comment type="caution">
    <text evidence="22">The sequence shown here is derived from an EMBL/GenBank/DDBJ whole genome shotgun (WGS) entry which is preliminary data.</text>
</comment>
<dbReference type="HAMAP" id="MF_00521">
    <property type="entry name" value="KDO_kinase"/>
    <property type="match status" value="1"/>
</dbReference>
<evidence type="ECO:0000256" key="3">
    <source>
        <dbReference type="ARBA" id="ARBA00004713"/>
    </source>
</evidence>
<evidence type="ECO:0000256" key="13">
    <source>
        <dbReference type="ARBA" id="ARBA00022985"/>
    </source>
</evidence>
<dbReference type="FunFam" id="3.40.50.2000:FF:000032">
    <property type="entry name" value="3-deoxy-D-manno-octulosonic acid transferase"/>
    <property type="match status" value="1"/>
</dbReference>